<dbReference type="PANTHER" id="PTHR36402">
    <property type="entry name" value="EXPRESSED PROTEIN"/>
    <property type="match status" value="1"/>
</dbReference>
<dbReference type="EMBL" id="JAWXYG010000001">
    <property type="protein sequence ID" value="KAK4284254.1"/>
    <property type="molecule type" value="Genomic_DNA"/>
</dbReference>
<feature type="compositionally biased region" description="Basic residues" evidence="2">
    <location>
        <begin position="27"/>
        <end position="37"/>
    </location>
</feature>
<comment type="caution">
    <text evidence="3">The sequence shown here is derived from an EMBL/GenBank/DDBJ whole genome shotgun (WGS) entry which is preliminary data.</text>
</comment>
<feature type="coiled-coil region" evidence="1">
    <location>
        <begin position="102"/>
        <end position="163"/>
    </location>
</feature>
<protein>
    <submittedName>
        <fullName evidence="3">Uncharacterized protein</fullName>
    </submittedName>
</protein>
<reference evidence="3" key="1">
    <citation type="submission" date="2023-10" db="EMBL/GenBank/DDBJ databases">
        <title>Chromosome-level genome of the transformable northern wattle, Acacia crassicarpa.</title>
        <authorList>
            <person name="Massaro I."/>
            <person name="Sinha N.R."/>
            <person name="Poethig S."/>
            <person name="Leichty A.R."/>
        </authorList>
    </citation>
    <scope>NUCLEOTIDE SEQUENCE</scope>
    <source>
        <strain evidence="3">Acra3RX</strain>
        <tissue evidence="3">Leaf</tissue>
    </source>
</reference>
<gene>
    <name evidence="3" type="ORF">QN277_001109</name>
</gene>
<evidence type="ECO:0000313" key="4">
    <source>
        <dbReference type="Proteomes" id="UP001293593"/>
    </source>
</evidence>
<dbReference type="Proteomes" id="UP001293593">
    <property type="component" value="Unassembled WGS sequence"/>
</dbReference>
<sequence length="191" mass="22691">MATPQPLLRKSSHFSVALRSFATTAKPSHHNDHKRNHKFLEPNSFIGSWEAPKDPKEAEARLAQLRRDYGKQVKEVRKAYIQEMELMRLEKQRKDDARREAIRVANEERKKLKAEVAKVKAEERKIAQEEFRQTLLKERADKLETWSRMMRKHEEKKKEKKELLHKQSSIWIDESELEKKILEAIVDSKVL</sequence>
<evidence type="ECO:0000313" key="3">
    <source>
        <dbReference type="EMBL" id="KAK4284254.1"/>
    </source>
</evidence>
<organism evidence="3 4">
    <name type="scientific">Acacia crassicarpa</name>
    <name type="common">northern wattle</name>
    <dbReference type="NCBI Taxonomy" id="499986"/>
    <lineage>
        <taxon>Eukaryota</taxon>
        <taxon>Viridiplantae</taxon>
        <taxon>Streptophyta</taxon>
        <taxon>Embryophyta</taxon>
        <taxon>Tracheophyta</taxon>
        <taxon>Spermatophyta</taxon>
        <taxon>Magnoliopsida</taxon>
        <taxon>eudicotyledons</taxon>
        <taxon>Gunneridae</taxon>
        <taxon>Pentapetalae</taxon>
        <taxon>rosids</taxon>
        <taxon>fabids</taxon>
        <taxon>Fabales</taxon>
        <taxon>Fabaceae</taxon>
        <taxon>Caesalpinioideae</taxon>
        <taxon>mimosoid clade</taxon>
        <taxon>Acacieae</taxon>
        <taxon>Acacia</taxon>
    </lineage>
</organism>
<dbReference type="PANTHER" id="PTHR36402:SF1">
    <property type="entry name" value="EXPRESSED PROTEIN"/>
    <property type="match status" value="1"/>
</dbReference>
<keyword evidence="1" id="KW-0175">Coiled coil</keyword>
<feature type="region of interest" description="Disordered" evidence="2">
    <location>
        <begin position="24"/>
        <end position="57"/>
    </location>
</feature>
<evidence type="ECO:0000256" key="1">
    <source>
        <dbReference type="SAM" id="Coils"/>
    </source>
</evidence>
<keyword evidence="4" id="KW-1185">Reference proteome</keyword>
<accession>A0AAE1THW1</accession>
<dbReference type="AlphaFoldDB" id="A0AAE1THW1"/>
<proteinExistence type="predicted"/>
<evidence type="ECO:0000256" key="2">
    <source>
        <dbReference type="SAM" id="MobiDB-lite"/>
    </source>
</evidence>
<name>A0AAE1THW1_9FABA</name>